<sequence length="171" mass="19564">MHLSKKEKIALSLGLVVLVLIFISSSMTYQQQNIQSDLQPFWPPFTRFLNSFSFVYAGEKHSLALDGYAGYLEFILRKLAHFASYFLMGAFFYYGLRRLIKHNFFPALIIWLAMTGLAAFDEYHQAITGGRTPSVHDVMLDSFGAVVGILLVGLIIFVVWRHHERKKLAEN</sequence>
<dbReference type="NCBIfam" id="NF037970">
    <property type="entry name" value="vanZ_1"/>
    <property type="match status" value="1"/>
</dbReference>
<name>A0A1L6XDF6_9LACO</name>
<dbReference type="KEGG" id="lah:LA20533_06960"/>
<evidence type="ECO:0000256" key="1">
    <source>
        <dbReference type="SAM" id="Phobius"/>
    </source>
</evidence>
<dbReference type="InterPro" id="IPR016747">
    <property type="entry name" value="Phosphotransbutyrylase"/>
</dbReference>
<dbReference type="EMBL" id="CP018888">
    <property type="protein sequence ID" value="APT19000.1"/>
    <property type="molecule type" value="Genomic_DNA"/>
</dbReference>
<organism evidence="3 4">
    <name type="scientific">Amylolactobacillus amylophilus DSM 20533 = JCM 1125</name>
    <dbReference type="NCBI Taxonomy" id="1423721"/>
    <lineage>
        <taxon>Bacteria</taxon>
        <taxon>Bacillati</taxon>
        <taxon>Bacillota</taxon>
        <taxon>Bacilli</taxon>
        <taxon>Lactobacillales</taxon>
        <taxon>Lactobacillaceae</taxon>
        <taxon>Amylolactobacillus</taxon>
    </lineage>
</organism>
<feature type="transmembrane region" description="Helical" evidence="1">
    <location>
        <begin position="103"/>
        <end position="120"/>
    </location>
</feature>
<dbReference type="Pfam" id="PF04892">
    <property type="entry name" value="VanZ"/>
    <property type="match status" value="1"/>
</dbReference>
<dbReference type="AlphaFoldDB" id="A0A1L6XDF6"/>
<gene>
    <name evidence="3" type="ORF">LA20533_06960</name>
</gene>
<accession>A0A1L6XDF6</accession>
<keyword evidence="1" id="KW-0472">Membrane</keyword>
<keyword evidence="1" id="KW-0812">Transmembrane</keyword>
<reference evidence="3 4" key="1">
    <citation type="submission" date="2016-12" db="EMBL/GenBank/DDBJ databases">
        <title>The whole genome sequencing and assembly of Lactobacillus amylophilus DSM 20533T strain.</title>
        <authorList>
            <person name="Lee Y.-J."/>
            <person name="Yi H."/>
            <person name="Bahn Y.-S."/>
            <person name="Kim J.F."/>
            <person name="Lee D.-W."/>
        </authorList>
    </citation>
    <scope>NUCLEOTIDE SEQUENCE [LARGE SCALE GENOMIC DNA]</scope>
    <source>
        <strain evidence="3 4">DSM 20533</strain>
    </source>
</reference>
<feature type="domain" description="VanZ-like" evidence="2">
    <location>
        <begin position="15"/>
        <end position="154"/>
    </location>
</feature>
<proteinExistence type="predicted"/>
<dbReference type="InterPro" id="IPR006976">
    <property type="entry name" value="VanZ-like"/>
</dbReference>
<dbReference type="Proteomes" id="UP000185499">
    <property type="component" value="Chromosome"/>
</dbReference>
<dbReference type="PIRSF" id="PIRSF019083">
    <property type="entry name" value="UCP019083_VanZ"/>
    <property type="match status" value="1"/>
</dbReference>
<feature type="transmembrane region" description="Helical" evidence="1">
    <location>
        <begin position="140"/>
        <end position="160"/>
    </location>
</feature>
<protein>
    <recommendedName>
        <fullName evidence="2">VanZ-like domain-containing protein</fullName>
    </recommendedName>
</protein>
<keyword evidence="4" id="KW-1185">Reference proteome</keyword>
<feature type="transmembrane region" description="Helical" evidence="1">
    <location>
        <begin position="79"/>
        <end position="96"/>
    </location>
</feature>
<evidence type="ECO:0000313" key="3">
    <source>
        <dbReference type="EMBL" id="APT19000.1"/>
    </source>
</evidence>
<evidence type="ECO:0000313" key="4">
    <source>
        <dbReference type="Proteomes" id="UP000185499"/>
    </source>
</evidence>
<evidence type="ECO:0000259" key="2">
    <source>
        <dbReference type="Pfam" id="PF04892"/>
    </source>
</evidence>
<keyword evidence="1" id="KW-1133">Transmembrane helix</keyword>